<reference evidence="2 3" key="1">
    <citation type="journal article" date="2019" name="J Genomics">
        <title>The Draft Genome of a Hydrogen-producing Cyanobacterium, Arthrospira platensis NIES-46.</title>
        <authorList>
            <person name="Suzuki S."/>
            <person name="Yamaguchi H."/>
            <person name="Kawachi M."/>
        </authorList>
    </citation>
    <scope>NUCLEOTIDE SEQUENCE [LARGE SCALE GENOMIC DNA]</scope>
    <source>
        <strain evidence="2 3">NIES-46</strain>
    </source>
</reference>
<protein>
    <submittedName>
        <fullName evidence="2">Uncharacterized protein</fullName>
    </submittedName>
</protein>
<feature type="transmembrane region" description="Helical" evidence="1">
    <location>
        <begin position="29"/>
        <end position="51"/>
    </location>
</feature>
<dbReference type="EMBL" id="BIMW01000040">
    <property type="protein sequence ID" value="GCE92823.1"/>
    <property type="molecule type" value="Genomic_DNA"/>
</dbReference>
<keyword evidence="1" id="KW-1133">Transmembrane helix</keyword>
<proteinExistence type="predicted"/>
<evidence type="ECO:0000313" key="2">
    <source>
        <dbReference type="EMBL" id="GCE92823.1"/>
    </source>
</evidence>
<evidence type="ECO:0000313" key="3">
    <source>
        <dbReference type="Proteomes" id="UP000326169"/>
    </source>
</evidence>
<keyword evidence="1" id="KW-0812">Transmembrane</keyword>
<keyword evidence="3" id="KW-1185">Reference proteome</keyword>
<evidence type="ECO:0000256" key="1">
    <source>
        <dbReference type="SAM" id="Phobius"/>
    </source>
</evidence>
<name>A0A5M3SZX3_LIMPL</name>
<dbReference type="RefSeq" id="WP_006617117.1">
    <property type="nucleotide sequence ID" value="NZ_BIMW01000040.1"/>
</dbReference>
<keyword evidence="1" id="KW-0472">Membrane</keyword>
<sequence>MTPKIPLSLMTLPGQATYIGFLRLKSSDLVTIAAIACITLVIVWCIVNTFITTLMPTPALPMFVNNTLSTYRLFKNYQEVITVVSKYVNMTVAY</sequence>
<accession>A0A5M3SZX3</accession>
<organism evidence="2 3">
    <name type="scientific">Limnospira platensis NIES-46</name>
    <dbReference type="NCBI Taxonomy" id="1236695"/>
    <lineage>
        <taxon>Bacteria</taxon>
        <taxon>Bacillati</taxon>
        <taxon>Cyanobacteriota</taxon>
        <taxon>Cyanophyceae</taxon>
        <taxon>Oscillatoriophycideae</taxon>
        <taxon>Oscillatoriales</taxon>
        <taxon>Sirenicapillariaceae</taxon>
        <taxon>Limnospira</taxon>
    </lineage>
</organism>
<dbReference type="GeneID" id="301681784"/>
<comment type="caution">
    <text evidence="2">The sequence shown here is derived from an EMBL/GenBank/DDBJ whole genome shotgun (WGS) entry which is preliminary data.</text>
</comment>
<dbReference type="Proteomes" id="UP000326169">
    <property type="component" value="Unassembled WGS sequence"/>
</dbReference>
<gene>
    <name evidence="2" type="ORF">NIES46_08660</name>
</gene>